<dbReference type="AlphaFoldDB" id="A0A0P1BER8"/>
<comment type="pathway">
    <text evidence="3 10">Protein modification; protein glycosylation.</text>
</comment>
<comment type="subcellular location">
    <subcellularLocation>
        <location evidence="2 10">Endoplasmic reticulum membrane</location>
        <topology evidence="2 10">Single-pass type I membrane protein</topology>
    </subcellularLocation>
</comment>
<sequence>MTSLRAAQFHSARATLAMLLLLTVLSTQLVLLVRGASAKDYTLKSLQHNIDLSGSTTSISEVHEVELNSPELYANDPPVYHFLLSAEKARGLSWMECTAKLGAGMQSTDRAILPVKRHLSPDASGLSSLDNATNAPGVHFQPTSTPHLFSIDLPPRFFQKQHPEEPIPSLVLQINYVTLHQSEPLPKAVAQKEEMFLHWTGDAVPLAFYGANKARTKIRTSTPKVLSHSISPATGSSPKAENADSEATKSGAAITYGPWISVPSFSDSPSLALESRRAASVHYKHDAPVISVVRADRHVEISHWGDNLAIDDQLWLRNDGPKLKGHFSRIEHQMAQMYNRDNSHTLNSLLLHLPPGAKDAYFVDAIGNISTSHFRPTPNAPQYIHTAPHKLAAHRASSLDLVPRYPLLGGWNFTFSIGYHLNLAKGSWGKRVLVDGQERYSVAVPFLTPITDVAVDSARTTIVLPEGAKDITYAAPFLLDSVAQSIYTTYLDSTGRPSVVLERKACSDHHGRNVFVTYKLDKKDHYRKPAVITAVFFAAFLGAALARRFEARIKT</sequence>
<comment type="function">
    <text evidence="1 10">Subunit of the oligosaccharyl transferase (OST) complex that catalyzes the initial transfer of a defined glycan (Glc(3)Man(9)GlcNAc(2) in eukaryotes) from the lipid carrier dolichol-pyrophosphate to an asparagine residue within an Asn-X-Ser/Thr consensus motif in nascent polypeptide chains, the first step in protein N-glycosylation. N-glycosylation occurs cotranslationally and the complex associates with the Sec61 complex at the channel-forming translocon complex that mediates protein translocation across the endoplasmic reticulum (ER). All subunits are required for a maximal enzyme activity.</text>
</comment>
<evidence type="ECO:0000313" key="13">
    <source>
        <dbReference type="EMBL" id="CEH14678.1"/>
    </source>
</evidence>
<dbReference type="InterPro" id="IPR007676">
    <property type="entry name" value="Ribophorin_I"/>
</dbReference>
<feature type="signal peptide" evidence="12">
    <location>
        <begin position="1"/>
        <end position="38"/>
    </location>
</feature>
<dbReference type="OrthoDB" id="310030at2759"/>
<keyword evidence="14" id="KW-1185">Reference proteome</keyword>
<dbReference type="GO" id="GO:0008250">
    <property type="term" value="C:oligosaccharyltransferase complex"/>
    <property type="evidence" value="ECO:0007669"/>
    <property type="project" value="UniProtKB-UniRule"/>
</dbReference>
<comment type="similarity">
    <text evidence="4 10">Belongs to the OST1 family.</text>
</comment>
<dbReference type="Pfam" id="PF04597">
    <property type="entry name" value="Ribophorin_I"/>
    <property type="match status" value="1"/>
</dbReference>
<comment type="subunit">
    <text evidence="10">Component of the oligosaccharyltransferase (OST) complex.</text>
</comment>
<evidence type="ECO:0000256" key="9">
    <source>
        <dbReference type="ARBA" id="ARBA00023136"/>
    </source>
</evidence>
<dbReference type="GO" id="GO:0018279">
    <property type="term" value="P:protein N-linked glycosylation via asparagine"/>
    <property type="evidence" value="ECO:0007669"/>
    <property type="project" value="TreeGrafter"/>
</dbReference>
<reference evidence="13 14" key="1">
    <citation type="submission" date="2014-09" db="EMBL/GenBank/DDBJ databases">
        <authorList>
            <person name="Magalhaes I.L.F."/>
            <person name="Oliveira U."/>
            <person name="Santos F.R."/>
            <person name="Vidigal T.H.D.A."/>
            <person name="Brescovit A.D."/>
            <person name="Santos A.J."/>
        </authorList>
    </citation>
    <scope>NUCLEOTIDE SEQUENCE [LARGE SCALE GENOMIC DNA]</scope>
</reference>
<dbReference type="EMBL" id="CCYA01000247">
    <property type="protein sequence ID" value="CEH14678.1"/>
    <property type="molecule type" value="Genomic_DNA"/>
</dbReference>
<dbReference type="GO" id="GO:0016740">
    <property type="term" value="F:transferase activity"/>
    <property type="evidence" value="ECO:0007669"/>
    <property type="project" value="UniProtKB-KW"/>
</dbReference>
<keyword evidence="5 10" id="KW-0812">Transmembrane</keyword>
<evidence type="ECO:0000256" key="10">
    <source>
        <dbReference type="RuleBase" id="RU361143"/>
    </source>
</evidence>
<evidence type="ECO:0000313" key="14">
    <source>
        <dbReference type="Proteomes" id="UP000054845"/>
    </source>
</evidence>
<keyword evidence="7 10" id="KW-0256">Endoplasmic reticulum</keyword>
<evidence type="ECO:0000256" key="2">
    <source>
        <dbReference type="ARBA" id="ARBA00004115"/>
    </source>
</evidence>
<feature type="chain" id="PRO_5006059445" description="Dolichyl-diphosphooligosaccharide--protein glycosyltransferase subunit 1" evidence="12">
    <location>
        <begin position="39"/>
        <end position="555"/>
    </location>
</feature>
<organism evidence="13 14">
    <name type="scientific">Ceraceosorus bombacis</name>
    <dbReference type="NCBI Taxonomy" id="401625"/>
    <lineage>
        <taxon>Eukaryota</taxon>
        <taxon>Fungi</taxon>
        <taxon>Dikarya</taxon>
        <taxon>Basidiomycota</taxon>
        <taxon>Ustilaginomycotina</taxon>
        <taxon>Exobasidiomycetes</taxon>
        <taxon>Ceraceosorales</taxon>
        <taxon>Ceraceosoraceae</taxon>
        <taxon>Ceraceosorus</taxon>
    </lineage>
</organism>
<dbReference type="Proteomes" id="UP000054845">
    <property type="component" value="Unassembled WGS sequence"/>
</dbReference>
<feature type="compositionally biased region" description="Polar residues" evidence="11">
    <location>
        <begin position="220"/>
        <end position="239"/>
    </location>
</feature>
<keyword evidence="13" id="KW-0808">Transferase</keyword>
<name>A0A0P1BER8_9BASI</name>
<dbReference type="PANTHER" id="PTHR21049:SF0">
    <property type="entry name" value="DOLICHYL-DIPHOSPHOOLIGOSACCHARIDE--PROTEIN GLYCOSYLTRANSFERASE SUBUNIT 1"/>
    <property type="match status" value="1"/>
</dbReference>
<feature type="transmembrane region" description="Helical" evidence="10">
    <location>
        <begin position="529"/>
        <end position="546"/>
    </location>
</feature>
<keyword evidence="6 12" id="KW-0732">Signal</keyword>
<accession>A0A0P1BER8</accession>
<evidence type="ECO:0000256" key="7">
    <source>
        <dbReference type="ARBA" id="ARBA00022824"/>
    </source>
</evidence>
<proteinExistence type="inferred from homology"/>
<evidence type="ECO:0000256" key="1">
    <source>
        <dbReference type="ARBA" id="ARBA00002791"/>
    </source>
</evidence>
<evidence type="ECO:0000256" key="8">
    <source>
        <dbReference type="ARBA" id="ARBA00022989"/>
    </source>
</evidence>
<evidence type="ECO:0000256" key="5">
    <source>
        <dbReference type="ARBA" id="ARBA00022692"/>
    </source>
</evidence>
<evidence type="ECO:0000256" key="6">
    <source>
        <dbReference type="ARBA" id="ARBA00022729"/>
    </source>
</evidence>
<keyword evidence="9 10" id="KW-0472">Membrane</keyword>
<dbReference type="UniPathway" id="UPA00378"/>
<evidence type="ECO:0000256" key="3">
    <source>
        <dbReference type="ARBA" id="ARBA00004922"/>
    </source>
</evidence>
<dbReference type="PANTHER" id="PTHR21049">
    <property type="entry name" value="RIBOPHORIN I"/>
    <property type="match status" value="1"/>
</dbReference>
<evidence type="ECO:0000256" key="4">
    <source>
        <dbReference type="ARBA" id="ARBA00008905"/>
    </source>
</evidence>
<keyword evidence="8 10" id="KW-1133">Transmembrane helix</keyword>
<evidence type="ECO:0000256" key="12">
    <source>
        <dbReference type="SAM" id="SignalP"/>
    </source>
</evidence>
<evidence type="ECO:0000256" key="11">
    <source>
        <dbReference type="SAM" id="MobiDB-lite"/>
    </source>
</evidence>
<protein>
    <recommendedName>
        <fullName evidence="10">Dolichyl-diphosphooligosaccharide--protein glycosyltransferase subunit 1</fullName>
    </recommendedName>
</protein>
<dbReference type="STRING" id="401625.A0A0P1BER8"/>
<feature type="region of interest" description="Disordered" evidence="11">
    <location>
        <begin position="220"/>
        <end position="247"/>
    </location>
</feature>